<name>A0A1Y6IUK7_9VIBR</name>
<evidence type="ECO:0000256" key="2">
    <source>
        <dbReference type="ARBA" id="ARBA00022729"/>
    </source>
</evidence>
<dbReference type="AlphaFoldDB" id="A0A1Y6IUK7"/>
<reference evidence="3 4" key="1">
    <citation type="submission" date="2017-05" db="EMBL/GenBank/DDBJ databases">
        <authorList>
            <person name="Song R."/>
            <person name="Chenine A.L."/>
            <person name="Ruprecht R.M."/>
        </authorList>
    </citation>
    <scope>NUCLEOTIDE SEQUENCE [LARGE SCALE GENOMIC DNA]</scope>
    <source>
        <strain evidence="3 4">CECT 7927</strain>
    </source>
</reference>
<organism evidence="3 4">
    <name type="scientific">Vibrio mangrovi</name>
    <dbReference type="NCBI Taxonomy" id="474394"/>
    <lineage>
        <taxon>Bacteria</taxon>
        <taxon>Pseudomonadati</taxon>
        <taxon>Pseudomonadota</taxon>
        <taxon>Gammaproteobacteria</taxon>
        <taxon>Vibrionales</taxon>
        <taxon>Vibrionaceae</taxon>
        <taxon>Vibrio</taxon>
    </lineage>
</organism>
<comment type="similarity">
    <text evidence="1">Belongs to the UPF0319 family.</text>
</comment>
<dbReference type="Proteomes" id="UP000196125">
    <property type="component" value="Unassembled WGS sequence"/>
</dbReference>
<protein>
    <submittedName>
        <fullName evidence="3">Uncharacterized protein</fullName>
    </submittedName>
</protein>
<evidence type="ECO:0000256" key="1">
    <source>
        <dbReference type="ARBA" id="ARBA00008490"/>
    </source>
</evidence>
<evidence type="ECO:0000313" key="4">
    <source>
        <dbReference type="Proteomes" id="UP000196125"/>
    </source>
</evidence>
<dbReference type="PANTHER" id="PTHR38108:SF1">
    <property type="entry name" value="UPF0319 PROTEIN YCCT"/>
    <property type="match status" value="1"/>
</dbReference>
<evidence type="ECO:0000313" key="3">
    <source>
        <dbReference type="EMBL" id="SMS01345.1"/>
    </source>
</evidence>
<keyword evidence="2" id="KW-0732">Signal</keyword>
<sequence length="243" mass="27509">MTAMPIFCLYPVLEGRVQMNHGIRKEMILKLFNRSLYLILSFFSVSVLAAELTLPGSVALLALDGKKNHQSGVLTLPEGKHQLVFRYEEALRFGTRKKKYQSSPLIVSVQLPEAAEVVLRHSRFRDYSAADSAFLNDKVEWQLENAQGALSDLQPAILPGNPGLLPYQDIEAAVLRYNQQNSVAEMPRLVRGQQAEIMAGQTENHHSKTHPFSDDFTIQIKSWYLQASDAERKALLKWMIEQQ</sequence>
<dbReference type="PANTHER" id="PTHR38108">
    <property type="entry name" value="UPF0319 PROTEIN YCCT"/>
    <property type="match status" value="1"/>
</dbReference>
<gene>
    <name evidence="3" type="ORF">VIM7927_02631</name>
</gene>
<accession>A0A1Y6IUK7</accession>
<dbReference type="Pfam" id="PF09829">
    <property type="entry name" value="DUF2057"/>
    <property type="match status" value="1"/>
</dbReference>
<dbReference type="InterPro" id="IPR018635">
    <property type="entry name" value="UPF0319"/>
</dbReference>
<dbReference type="EMBL" id="FXXI01000004">
    <property type="protein sequence ID" value="SMS01345.1"/>
    <property type="molecule type" value="Genomic_DNA"/>
</dbReference>
<proteinExistence type="inferred from homology"/>